<dbReference type="Pfam" id="PF18967">
    <property type="entry name" value="PycTM"/>
    <property type="match status" value="1"/>
</dbReference>
<evidence type="ECO:0000313" key="10">
    <source>
        <dbReference type="EMBL" id="GAA4469772.1"/>
    </source>
</evidence>
<evidence type="ECO:0000313" key="11">
    <source>
        <dbReference type="Proteomes" id="UP001501175"/>
    </source>
</evidence>
<keyword evidence="11" id="KW-1185">Reference proteome</keyword>
<accession>A0ABP8NMJ4</accession>
<proteinExistence type="predicted"/>
<evidence type="ECO:0000256" key="4">
    <source>
        <dbReference type="ARBA" id="ARBA00022741"/>
    </source>
</evidence>
<feature type="transmembrane region" description="Helical" evidence="8">
    <location>
        <begin position="59"/>
        <end position="78"/>
    </location>
</feature>
<dbReference type="EMBL" id="BAABHD010000084">
    <property type="protein sequence ID" value="GAA4469772.1"/>
    <property type="molecule type" value="Genomic_DNA"/>
</dbReference>
<evidence type="ECO:0000256" key="7">
    <source>
        <dbReference type="ARBA" id="ARBA00023136"/>
    </source>
</evidence>
<comment type="caution">
    <text evidence="10">The sequence shown here is derived from an EMBL/GenBank/DDBJ whole genome shotgun (WGS) entry which is preliminary data.</text>
</comment>
<evidence type="ECO:0000256" key="5">
    <source>
        <dbReference type="ARBA" id="ARBA00022989"/>
    </source>
</evidence>
<reference evidence="11" key="1">
    <citation type="journal article" date="2019" name="Int. J. Syst. Evol. Microbiol.">
        <title>The Global Catalogue of Microorganisms (GCM) 10K type strain sequencing project: providing services to taxonomists for standard genome sequencing and annotation.</title>
        <authorList>
            <consortium name="The Broad Institute Genomics Platform"/>
            <consortium name="The Broad Institute Genome Sequencing Center for Infectious Disease"/>
            <person name="Wu L."/>
            <person name="Ma J."/>
        </authorList>
    </citation>
    <scope>NUCLEOTIDE SEQUENCE [LARGE SCALE GENOMIC DNA]</scope>
    <source>
        <strain evidence="11">JCM 17927</strain>
    </source>
</reference>
<evidence type="ECO:0000256" key="3">
    <source>
        <dbReference type="ARBA" id="ARBA00022692"/>
    </source>
</evidence>
<organism evidence="10 11">
    <name type="scientific">Nibrella saemangeumensis</name>
    <dbReference type="NCBI Taxonomy" id="1084526"/>
    <lineage>
        <taxon>Bacteria</taxon>
        <taxon>Pseudomonadati</taxon>
        <taxon>Bacteroidota</taxon>
        <taxon>Cytophagia</taxon>
        <taxon>Cytophagales</taxon>
        <taxon>Spirosomataceae</taxon>
        <taxon>Nibrella</taxon>
    </lineage>
</organism>
<comment type="subcellular location">
    <subcellularLocation>
        <location evidence="1">Cell membrane</location>
    </subcellularLocation>
</comment>
<gene>
    <name evidence="10" type="ORF">GCM10023189_57320</name>
</gene>
<name>A0ABP8NMJ4_9BACT</name>
<keyword evidence="3 8" id="KW-0812">Transmembrane</keyword>
<keyword evidence="6" id="KW-0051">Antiviral defense</keyword>
<evidence type="ECO:0000256" key="2">
    <source>
        <dbReference type="ARBA" id="ARBA00022475"/>
    </source>
</evidence>
<protein>
    <recommendedName>
        <fullName evidence="9">Pycsar effector protein domain-containing protein</fullName>
    </recommendedName>
</protein>
<keyword evidence="5 8" id="KW-1133">Transmembrane helix</keyword>
<feature type="domain" description="Pycsar effector protein" evidence="9">
    <location>
        <begin position="50"/>
        <end position="201"/>
    </location>
</feature>
<keyword evidence="2" id="KW-1003">Cell membrane</keyword>
<dbReference type="InterPro" id="IPR043760">
    <property type="entry name" value="PycTM_dom"/>
</dbReference>
<keyword evidence="7 8" id="KW-0472">Membrane</keyword>
<evidence type="ECO:0000256" key="1">
    <source>
        <dbReference type="ARBA" id="ARBA00004236"/>
    </source>
</evidence>
<evidence type="ECO:0000256" key="6">
    <source>
        <dbReference type="ARBA" id="ARBA00023118"/>
    </source>
</evidence>
<evidence type="ECO:0000259" key="9">
    <source>
        <dbReference type="Pfam" id="PF18967"/>
    </source>
</evidence>
<sequence>MIWSGYFVYIYAGTPKQGYMEDGEVKKKKKKKENRGVETMFRTTMASHLKLSEMADSKANIMISINTIIVSILISVYAKDFDNAGTLLIPTGILTTVCLLTITISVLSTRPRIKSDQPANAPETPAKADLLFFGDYIKLSREEYRTSLFAVLDDNDAVHAMMVDNLYAQGLVLTRKYRLLTYAYTIFMIGFPLAVLAYAIALLIGR</sequence>
<feature type="transmembrane region" description="Helical" evidence="8">
    <location>
        <begin position="84"/>
        <end position="107"/>
    </location>
</feature>
<dbReference type="Proteomes" id="UP001501175">
    <property type="component" value="Unassembled WGS sequence"/>
</dbReference>
<keyword evidence="4" id="KW-0547">Nucleotide-binding</keyword>
<feature type="transmembrane region" description="Helical" evidence="8">
    <location>
        <begin position="179"/>
        <end position="204"/>
    </location>
</feature>
<evidence type="ECO:0000256" key="8">
    <source>
        <dbReference type="SAM" id="Phobius"/>
    </source>
</evidence>